<evidence type="ECO:0000313" key="13">
    <source>
        <dbReference type="Proteomes" id="UP000248214"/>
    </source>
</evidence>
<evidence type="ECO:0000256" key="7">
    <source>
        <dbReference type="ARBA" id="ARBA00022676"/>
    </source>
</evidence>
<dbReference type="CDD" id="cd02439">
    <property type="entry name" value="DMB-PRT_CobT"/>
    <property type="match status" value="1"/>
</dbReference>
<comment type="function">
    <text evidence="1 11">Catalyzes the synthesis of alpha-ribazole-5'-phosphate from nicotinate mononucleotide (NAMN) and 5,6-dimethylbenzimidazole (DMB).</text>
</comment>
<keyword evidence="8 11" id="KW-0808">Transferase</keyword>
<evidence type="ECO:0000256" key="5">
    <source>
        <dbReference type="ARBA" id="ARBA00015486"/>
    </source>
</evidence>
<organism evidence="12 13">
    <name type="scientific">Salipaludibacillus keqinensis</name>
    <dbReference type="NCBI Taxonomy" id="2045207"/>
    <lineage>
        <taxon>Bacteria</taxon>
        <taxon>Bacillati</taxon>
        <taxon>Bacillota</taxon>
        <taxon>Bacilli</taxon>
        <taxon>Bacillales</taxon>
        <taxon>Bacillaceae</taxon>
    </lineage>
</organism>
<dbReference type="SUPFAM" id="SSF52733">
    <property type="entry name" value="Nicotinate mononucleotide:5,6-dimethylbenzimidazole phosphoribosyltransferase (CobT)"/>
    <property type="match status" value="1"/>
</dbReference>
<dbReference type="PANTHER" id="PTHR43463:SF1">
    <property type="entry name" value="NICOTINATE-NUCLEOTIDE--DIMETHYLBENZIMIDAZOLE PHOSPHORIBOSYLTRANSFERASE"/>
    <property type="match status" value="1"/>
</dbReference>
<evidence type="ECO:0000256" key="11">
    <source>
        <dbReference type="HAMAP-Rule" id="MF_00230"/>
    </source>
</evidence>
<evidence type="ECO:0000256" key="2">
    <source>
        <dbReference type="ARBA" id="ARBA00005049"/>
    </source>
</evidence>
<comment type="caution">
    <text evidence="12">The sequence shown here is derived from an EMBL/GenBank/DDBJ whole genome shotgun (WGS) entry which is preliminary data.</text>
</comment>
<name>A0A323TAT4_9BACI</name>
<dbReference type="InterPro" id="IPR023195">
    <property type="entry name" value="Nict_dMeBzImd_PRibTrfase_N"/>
</dbReference>
<comment type="catalytic activity">
    <reaction evidence="10 11">
        <text>5,6-dimethylbenzimidazole + nicotinate beta-D-ribonucleotide = alpha-ribazole 5'-phosphate + nicotinate + H(+)</text>
        <dbReference type="Rhea" id="RHEA:11196"/>
        <dbReference type="ChEBI" id="CHEBI:15378"/>
        <dbReference type="ChEBI" id="CHEBI:15890"/>
        <dbReference type="ChEBI" id="CHEBI:32544"/>
        <dbReference type="ChEBI" id="CHEBI:57502"/>
        <dbReference type="ChEBI" id="CHEBI:57918"/>
        <dbReference type="EC" id="2.4.2.21"/>
    </reaction>
</comment>
<proteinExistence type="inferred from homology"/>
<dbReference type="GO" id="GO:0008939">
    <property type="term" value="F:nicotinate-nucleotide-dimethylbenzimidazole phosphoribosyltransferase activity"/>
    <property type="evidence" value="ECO:0007669"/>
    <property type="project" value="UniProtKB-UniRule"/>
</dbReference>
<evidence type="ECO:0000256" key="3">
    <source>
        <dbReference type="ARBA" id="ARBA00007110"/>
    </source>
</evidence>
<dbReference type="Pfam" id="PF02277">
    <property type="entry name" value="DBI_PRT"/>
    <property type="match status" value="1"/>
</dbReference>
<accession>A0A323TAT4</accession>
<feature type="active site" description="Proton acceptor" evidence="11">
    <location>
        <position position="310"/>
    </location>
</feature>
<dbReference type="InterPro" id="IPR003200">
    <property type="entry name" value="Nict_dMeBzImd_PRibTrfase"/>
</dbReference>
<evidence type="ECO:0000256" key="10">
    <source>
        <dbReference type="ARBA" id="ARBA00047340"/>
    </source>
</evidence>
<dbReference type="InterPro" id="IPR036087">
    <property type="entry name" value="Nict_dMeBzImd_PRibTrfase_sf"/>
</dbReference>
<sequence length="350" mass="36490">MSQITITNKEIGRQTLAHLNNLTKPIGSLGRLEELAVQIAEITDEPFPNVSPPVSIVFAADHGIALEGVSAYPQEVTAQMAANFLSGGAGINVLTNQIKGQFVLVDIGIASELKGSGYINEKIRYGTANFAKESAMTKGQAVKAIEAGIKVTTNAISNGANSVILGEMGIGNTTSSSAILAILSGEAVENVVGPGTGISEEKLLNKQQVIKKALMDRNPDPNDVLDILSKVGGLEIAGMTGAILGAASKKTPLIIDGFISTVSAVLAIRLAPNVRNYLIFSHQSQEAGHGIALKMLEAKPLLDLELRLGEGTGAALAFPLVQSSVHVLKEMATFTGAGISITEKSEDLEN</sequence>
<reference evidence="12 13" key="1">
    <citation type="submission" date="2017-10" db="EMBL/GenBank/DDBJ databases">
        <title>Bacillus sp. nov., a halophilic bacterium isolated from a Keqin Lake.</title>
        <authorList>
            <person name="Wang H."/>
        </authorList>
    </citation>
    <scope>NUCLEOTIDE SEQUENCE [LARGE SCALE GENOMIC DNA]</scope>
    <source>
        <strain evidence="12 13">KQ-12</strain>
    </source>
</reference>
<comment type="similarity">
    <text evidence="3 11">Belongs to the CobT family.</text>
</comment>
<keyword evidence="6 11" id="KW-0169">Cobalamin biosynthesis</keyword>
<keyword evidence="13" id="KW-1185">Reference proteome</keyword>
<dbReference type="InterPro" id="IPR017846">
    <property type="entry name" value="Nict_dMeBzImd_PRibTrfase_bact"/>
</dbReference>
<dbReference type="Proteomes" id="UP000248214">
    <property type="component" value="Unassembled WGS sequence"/>
</dbReference>
<evidence type="ECO:0000256" key="6">
    <source>
        <dbReference type="ARBA" id="ARBA00022573"/>
    </source>
</evidence>
<dbReference type="Gene3D" id="3.40.50.10210">
    <property type="match status" value="1"/>
</dbReference>
<dbReference type="NCBIfam" id="NF000996">
    <property type="entry name" value="PRK00105.1"/>
    <property type="match status" value="1"/>
</dbReference>
<dbReference type="Gene3D" id="1.10.1610.10">
    <property type="match status" value="1"/>
</dbReference>
<dbReference type="OrthoDB" id="9781491at2"/>
<keyword evidence="7 11" id="KW-0328">Glycosyltransferase</keyword>
<evidence type="ECO:0000313" key="12">
    <source>
        <dbReference type="EMBL" id="PYZ92451.1"/>
    </source>
</evidence>
<evidence type="ECO:0000256" key="8">
    <source>
        <dbReference type="ARBA" id="ARBA00022679"/>
    </source>
</evidence>
<dbReference type="NCBIfam" id="TIGR03160">
    <property type="entry name" value="cobT_DBIPRT"/>
    <property type="match status" value="1"/>
</dbReference>
<evidence type="ECO:0000256" key="9">
    <source>
        <dbReference type="ARBA" id="ARBA00030686"/>
    </source>
</evidence>
<dbReference type="PANTHER" id="PTHR43463">
    <property type="entry name" value="NICOTINATE-NUCLEOTIDE--DIMETHYLBENZIMIDAZOLE PHOSPHORIBOSYLTRANSFERASE"/>
    <property type="match status" value="1"/>
</dbReference>
<comment type="pathway">
    <text evidence="2 11">Nucleoside biosynthesis; alpha-ribazole biosynthesis; alpha-ribazole from 5,6-dimethylbenzimidazole: step 1/2.</text>
</comment>
<dbReference type="HAMAP" id="MF_00230">
    <property type="entry name" value="CobT"/>
    <property type="match status" value="1"/>
</dbReference>
<dbReference type="GO" id="GO:0009236">
    <property type="term" value="P:cobalamin biosynthetic process"/>
    <property type="evidence" value="ECO:0007669"/>
    <property type="project" value="UniProtKB-UniRule"/>
</dbReference>
<gene>
    <name evidence="11 12" type="primary">cobT</name>
    <name evidence="12" type="ORF">CR194_15855</name>
</gene>
<dbReference type="FunFam" id="3.40.50.10210:FF:000001">
    <property type="entry name" value="Nicotinate-nucleotide--dimethylbenzimidazole phosphoribosyltransferase"/>
    <property type="match status" value="1"/>
</dbReference>
<protein>
    <recommendedName>
        <fullName evidence="5 11">Nicotinate-nucleotide--dimethylbenzimidazole phosphoribosyltransferase</fullName>
        <shortName evidence="11">NN:DBI PRT</shortName>
        <ecNumber evidence="4 11">2.4.2.21</ecNumber>
    </recommendedName>
    <alternativeName>
        <fullName evidence="9 11">N(1)-alpha-phosphoribosyltransferase</fullName>
    </alternativeName>
</protein>
<evidence type="ECO:0000256" key="1">
    <source>
        <dbReference type="ARBA" id="ARBA00002197"/>
    </source>
</evidence>
<dbReference type="AlphaFoldDB" id="A0A323TAT4"/>
<dbReference type="EC" id="2.4.2.21" evidence="4 11"/>
<dbReference type="EMBL" id="PDOD01000004">
    <property type="protein sequence ID" value="PYZ92451.1"/>
    <property type="molecule type" value="Genomic_DNA"/>
</dbReference>
<evidence type="ECO:0000256" key="4">
    <source>
        <dbReference type="ARBA" id="ARBA00011991"/>
    </source>
</evidence>
<dbReference type="UniPathway" id="UPA00061">
    <property type="reaction ID" value="UER00516"/>
</dbReference>